<evidence type="ECO:0000313" key="2">
    <source>
        <dbReference type="EMBL" id="GMH19421.1"/>
    </source>
</evidence>
<reference evidence="2" key="1">
    <citation type="submission" date="2023-05" db="EMBL/GenBank/DDBJ databases">
        <title>Nepenthes gracilis genome sequencing.</title>
        <authorList>
            <person name="Fukushima K."/>
        </authorList>
    </citation>
    <scope>NUCLEOTIDE SEQUENCE</scope>
    <source>
        <strain evidence="2">SING2019-196</strain>
    </source>
</reference>
<accession>A0AAD3SYR7</accession>
<name>A0AAD3SYR7_NEPGR</name>
<organism evidence="2 3">
    <name type="scientific">Nepenthes gracilis</name>
    <name type="common">Slender pitcher plant</name>
    <dbReference type="NCBI Taxonomy" id="150966"/>
    <lineage>
        <taxon>Eukaryota</taxon>
        <taxon>Viridiplantae</taxon>
        <taxon>Streptophyta</taxon>
        <taxon>Embryophyta</taxon>
        <taxon>Tracheophyta</taxon>
        <taxon>Spermatophyta</taxon>
        <taxon>Magnoliopsida</taxon>
        <taxon>eudicotyledons</taxon>
        <taxon>Gunneridae</taxon>
        <taxon>Pentapetalae</taxon>
        <taxon>Caryophyllales</taxon>
        <taxon>Nepenthaceae</taxon>
        <taxon>Nepenthes</taxon>
    </lineage>
</organism>
<evidence type="ECO:0000256" key="1">
    <source>
        <dbReference type="SAM" id="MobiDB-lite"/>
    </source>
</evidence>
<dbReference type="AlphaFoldDB" id="A0AAD3SYR7"/>
<sequence length="282" mass="30773">MAPSVPTCHHSNYRPRTDLWRIVPSNQRRTRVALRLIKSRRNHSRVGQDGQQLKLRVDRGGQQCRTPNGGAVSGCRTRNWPGRSKRWNSTPRRSTVTVLRNWRGGQRFVKPSSTLFPRPIGWSPAALRRAAVTRQSALGPSASYVLALKMALLRDGPDYFQSPWSKMKAANAHARPRPKSSRAQTHDGEGGGNCPAFNAVAGDTHDRGKKASHGGMDGTPPTPLLPSAVATHPTRWQTPSRNVRSHLRPRAAGVTRILLVTGGAVAQAAITLVPKDPGMVSV</sequence>
<dbReference type="Proteomes" id="UP001279734">
    <property type="component" value="Unassembled WGS sequence"/>
</dbReference>
<comment type="caution">
    <text evidence="2">The sequence shown here is derived from an EMBL/GenBank/DDBJ whole genome shotgun (WGS) entry which is preliminary data.</text>
</comment>
<protein>
    <submittedName>
        <fullName evidence="2">Uncharacterized protein</fullName>
    </submittedName>
</protein>
<evidence type="ECO:0000313" key="3">
    <source>
        <dbReference type="Proteomes" id="UP001279734"/>
    </source>
</evidence>
<feature type="region of interest" description="Disordered" evidence="1">
    <location>
        <begin position="170"/>
        <end position="221"/>
    </location>
</feature>
<keyword evidence="3" id="KW-1185">Reference proteome</keyword>
<gene>
    <name evidence="2" type="ORF">Nepgr_021262</name>
</gene>
<proteinExistence type="predicted"/>
<dbReference type="EMBL" id="BSYO01000020">
    <property type="protein sequence ID" value="GMH19421.1"/>
    <property type="molecule type" value="Genomic_DNA"/>
</dbReference>